<sequence>MSASSAEALSKDGAALRNVRLVRGGALVLLGGYAVATLYKVGLVARALPAAINGPLEAAVEAVKRRTQPMGDAKRFAVARAHLTTTYCLAASGMLALAAGAATFCYAPHVPIAIPVATTLTPAVLLLGLPRRLLLPAGRVLCFFTALVSAGYALGPIGWVAQDSLVVFVLLSGCTMTGICLPLYLTRGMVSYVVSAQVLSSALSVALVTAPTQSKTGSPFRALKDQAGVQILLNGDINVLFTMQLLSNVGVCALHTLPTIYRCVAWKGGEEELRASLDPVREAFAICAGTTYVVYRCVRSACHLLIRRVMADSGSNPQGGQGQNTWLALSNHSLDVNRASGVVSGVVMGLWYVRAVSLLQQGDMTTTLDHLRAVCARVSPMSLLLGSRAVRH</sequence>
<feature type="transmembrane region" description="Helical" evidence="1">
    <location>
        <begin position="84"/>
        <end position="104"/>
    </location>
</feature>
<feature type="transmembrane region" description="Helical" evidence="1">
    <location>
        <begin position="165"/>
        <end position="185"/>
    </location>
</feature>
<feature type="transmembrane region" description="Helical" evidence="1">
    <location>
        <begin position="141"/>
        <end position="159"/>
    </location>
</feature>
<accession>A0AAW0F446</accession>
<evidence type="ECO:0000313" key="3">
    <source>
        <dbReference type="Proteomes" id="UP001430356"/>
    </source>
</evidence>
<dbReference type="AlphaFoldDB" id="A0AAW0F446"/>
<dbReference type="Proteomes" id="UP001430356">
    <property type="component" value="Unassembled WGS sequence"/>
</dbReference>
<reference evidence="2 3" key="1">
    <citation type="journal article" date="2021" name="MBio">
        <title>A New Model Trypanosomatid, Novymonas esmeraldas: Genomic Perception of Its 'Candidatus Pandoraea novymonadis' Endosymbiont.</title>
        <authorList>
            <person name="Zakharova A."/>
            <person name="Saura A."/>
            <person name="Butenko A."/>
            <person name="Podesvova L."/>
            <person name="Warmusova S."/>
            <person name="Kostygov A.Y."/>
            <person name="Nenarokova A."/>
            <person name="Lukes J."/>
            <person name="Opperdoes F.R."/>
            <person name="Yurchenko V."/>
        </authorList>
    </citation>
    <scope>NUCLEOTIDE SEQUENCE [LARGE SCALE GENOMIC DNA]</scope>
    <source>
        <strain evidence="2 3">E262AT.01</strain>
    </source>
</reference>
<feature type="transmembrane region" description="Helical" evidence="1">
    <location>
        <begin position="110"/>
        <end position="129"/>
    </location>
</feature>
<evidence type="ECO:0000313" key="2">
    <source>
        <dbReference type="EMBL" id="KAK7201347.1"/>
    </source>
</evidence>
<comment type="caution">
    <text evidence="2">The sequence shown here is derived from an EMBL/GenBank/DDBJ whole genome shotgun (WGS) entry which is preliminary data.</text>
</comment>
<keyword evidence="1" id="KW-1133">Transmembrane helix</keyword>
<keyword evidence="1" id="KW-0812">Transmembrane</keyword>
<feature type="transmembrane region" description="Helical" evidence="1">
    <location>
        <begin position="20"/>
        <end position="39"/>
    </location>
</feature>
<organism evidence="2 3">
    <name type="scientific">Novymonas esmeraldas</name>
    <dbReference type="NCBI Taxonomy" id="1808958"/>
    <lineage>
        <taxon>Eukaryota</taxon>
        <taxon>Discoba</taxon>
        <taxon>Euglenozoa</taxon>
        <taxon>Kinetoplastea</taxon>
        <taxon>Metakinetoplastina</taxon>
        <taxon>Trypanosomatida</taxon>
        <taxon>Trypanosomatidae</taxon>
        <taxon>Novymonas</taxon>
    </lineage>
</organism>
<protein>
    <submittedName>
        <fullName evidence="2">Uncharacterized protein</fullName>
    </submittedName>
</protein>
<evidence type="ECO:0000256" key="1">
    <source>
        <dbReference type="SAM" id="Phobius"/>
    </source>
</evidence>
<gene>
    <name evidence="2" type="ORF">NESM_000197000</name>
</gene>
<dbReference type="EMBL" id="JAECZO010000014">
    <property type="protein sequence ID" value="KAK7201347.1"/>
    <property type="molecule type" value="Genomic_DNA"/>
</dbReference>
<keyword evidence="3" id="KW-1185">Reference proteome</keyword>
<keyword evidence="1" id="KW-0472">Membrane</keyword>
<feature type="transmembrane region" description="Helical" evidence="1">
    <location>
        <begin position="192"/>
        <end position="210"/>
    </location>
</feature>
<name>A0AAW0F446_9TRYP</name>
<proteinExistence type="predicted"/>